<sequence>MPRPDACNFGYGSRHYADIAPFSLRDCESSTFRLPAAHESQWIFETFRAVSVSFFWPRIIIETATRPSSVPLTVACVAAIFIPVGSEYTPPVTNTNYSNPRMADPIPTDFHWPKWQRPTKEQCRVVWESLGQIMNTEAVNFIPPILIIELRRDEREYSNRSLPGKVAGRIAVYHRSPPSFWETILHTRERLIKPSDALQDTYFQTHEPKRLLRSTEVSDNVWCTLDGMASGLVYLRTDGVRLRRAQRLPVPEFRTENIFEYIGSGATQTEEGICGARIIIEDDNYDQGGGVVGLFQLGGHGSRWAISPCLDDLIDWGWDLV</sequence>
<proteinExistence type="predicted"/>
<dbReference type="AlphaFoldDB" id="A0A2I2FCJ0"/>
<gene>
    <name evidence="1" type="ORF">BDW47DRAFT_131571</name>
</gene>
<dbReference type="RefSeq" id="XP_024672361.1">
    <property type="nucleotide sequence ID" value="XM_024817339.1"/>
</dbReference>
<protein>
    <submittedName>
        <fullName evidence="1">Uncharacterized protein</fullName>
    </submittedName>
</protein>
<dbReference type="EMBL" id="KZ559136">
    <property type="protein sequence ID" value="PLB38349.1"/>
    <property type="molecule type" value="Genomic_DNA"/>
</dbReference>
<dbReference type="Proteomes" id="UP000234585">
    <property type="component" value="Unassembled WGS sequence"/>
</dbReference>
<evidence type="ECO:0000313" key="1">
    <source>
        <dbReference type="EMBL" id="PLB38349.1"/>
    </source>
</evidence>
<dbReference type="GeneID" id="36524499"/>
<name>A0A2I2FCJ0_ASPCN</name>
<accession>A0A2I2FCJ0</accession>
<reference evidence="1 2" key="1">
    <citation type="submission" date="2017-12" db="EMBL/GenBank/DDBJ databases">
        <authorList>
            <consortium name="DOE Joint Genome Institute"/>
            <person name="Haridas S."/>
            <person name="Kjaerbolling I."/>
            <person name="Vesth T.C."/>
            <person name="Frisvad J.C."/>
            <person name="Nybo J.L."/>
            <person name="Theobald S."/>
            <person name="Kuo A."/>
            <person name="Bowyer P."/>
            <person name="Matsuda Y."/>
            <person name="Mondo S."/>
            <person name="Lyhne E.K."/>
            <person name="Kogle M.E."/>
            <person name="Clum A."/>
            <person name="Lipzen A."/>
            <person name="Salamov A."/>
            <person name="Ngan C.Y."/>
            <person name="Daum C."/>
            <person name="Chiniquy J."/>
            <person name="Barry K."/>
            <person name="LaButti K."/>
            <person name="Simmons B.A."/>
            <person name="Magnuson J.K."/>
            <person name="Mortensen U.H."/>
            <person name="Larsen T.O."/>
            <person name="Grigoriev I.V."/>
            <person name="Baker S.E."/>
            <person name="Andersen M.R."/>
            <person name="Nordberg H.P."/>
            <person name="Cantor M.N."/>
            <person name="Hua S.X."/>
        </authorList>
    </citation>
    <scope>NUCLEOTIDE SEQUENCE [LARGE SCALE GENOMIC DNA]</scope>
    <source>
        <strain evidence="1 2">CBS 102.13</strain>
    </source>
</reference>
<evidence type="ECO:0000313" key="2">
    <source>
        <dbReference type="Proteomes" id="UP000234585"/>
    </source>
</evidence>
<keyword evidence="2" id="KW-1185">Reference proteome</keyword>
<dbReference type="OrthoDB" id="5361958at2759"/>
<dbReference type="STRING" id="41067.A0A2I2FCJ0"/>
<organism evidence="1 2">
    <name type="scientific">Aspergillus candidus</name>
    <dbReference type="NCBI Taxonomy" id="41067"/>
    <lineage>
        <taxon>Eukaryota</taxon>
        <taxon>Fungi</taxon>
        <taxon>Dikarya</taxon>
        <taxon>Ascomycota</taxon>
        <taxon>Pezizomycotina</taxon>
        <taxon>Eurotiomycetes</taxon>
        <taxon>Eurotiomycetidae</taxon>
        <taxon>Eurotiales</taxon>
        <taxon>Aspergillaceae</taxon>
        <taxon>Aspergillus</taxon>
        <taxon>Aspergillus subgen. Circumdati</taxon>
    </lineage>
</organism>